<dbReference type="Proteomes" id="UP000006727">
    <property type="component" value="Chromosome 15"/>
</dbReference>
<dbReference type="InParanoid" id="A0A2K1JEG2"/>
<dbReference type="EMBL" id="ABEU02000015">
    <property type="protein sequence ID" value="PNR39910.1"/>
    <property type="molecule type" value="Genomic_DNA"/>
</dbReference>
<reference evidence="1 3" key="1">
    <citation type="journal article" date="2008" name="Science">
        <title>The Physcomitrella genome reveals evolutionary insights into the conquest of land by plants.</title>
        <authorList>
            <person name="Rensing S."/>
            <person name="Lang D."/>
            <person name="Zimmer A."/>
            <person name="Terry A."/>
            <person name="Salamov A."/>
            <person name="Shapiro H."/>
            <person name="Nishiyama T."/>
            <person name="Perroud P.-F."/>
            <person name="Lindquist E."/>
            <person name="Kamisugi Y."/>
            <person name="Tanahashi T."/>
            <person name="Sakakibara K."/>
            <person name="Fujita T."/>
            <person name="Oishi K."/>
            <person name="Shin-I T."/>
            <person name="Kuroki Y."/>
            <person name="Toyoda A."/>
            <person name="Suzuki Y."/>
            <person name="Hashimoto A."/>
            <person name="Yamaguchi K."/>
            <person name="Sugano A."/>
            <person name="Kohara Y."/>
            <person name="Fujiyama A."/>
            <person name="Anterola A."/>
            <person name="Aoki S."/>
            <person name="Ashton N."/>
            <person name="Barbazuk W.B."/>
            <person name="Barker E."/>
            <person name="Bennetzen J."/>
            <person name="Bezanilla M."/>
            <person name="Blankenship R."/>
            <person name="Cho S.H."/>
            <person name="Dutcher S."/>
            <person name="Estelle M."/>
            <person name="Fawcett J.A."/>
            <person name="Gundlach H."/>
            <person name="Hanada K."/>
            <person name="Heyl A."/>
            <person name="Hicks K.A."/>
            <person name="Hugh J."/>
            <person name="Lohr M."/>
            <person name="Mayer K."/>
            <person name="Melkozernov A."/>
            <person name="Murata T."/>
            <person name="Nelson D."/>
            <person name="Pils B."/>
            <person name="Prigge M."/>
            <person name="Reiss B."/>
            <person name="Renner T."/>
            <person name="Rombauts S."/>
            <person name="Rushton P."/>
            <person name="Sanderfoot A."/>
            <person name="Schween G."/>
            <person name="Shiu S.-H."/>
            <person name="Stueber K."/>
            <person name="Theodoulou F.L."/>
            <person name="Tu H."/>
            <person name="Van de Peer Y."/>
            <person name="Verrier P.J."/>
            <person name="Waters E."/>
            <person name="Wood A."/>
            <person name="Yang L."/>
            <person name="Cove D."/>
            <person name="Cuming A."/>
            <person name="Hasebe M."/>
            <person name="Lucas S."/>
            <person name="Mishler D.B."/>
            <person name="Reski R."/>
            <person name="Grigoriev I."/>
            <person name="Quatrano R.S."/>
            <person name="Boore J.L."/>
        </authorList>
    </citation>
    <scope>NUCLEOTIDE SEQUENCE [LARGE SCALE GENOMIC DNA]</scope>
    <source>
        <strain evidence="2 3">cv. Gransden 2004</strain>
    </source>
</reference>
<organism evidence="1">
    <name type="scientific">Physcomitrium patens</name>
    <name type="common">Spreading-leaved earth moss</name>
    <name type="synonym">Physcomitrella patens</name>
    <dbReference type="NCBI Taxonomy" id="3218"/>
    <lineage>
        <taxon>Eukaryota</taxon>
        <taxon>Viridiplantae</taxon>
        <taxon>Streptophyta</taxon>
        <taxon>Embryophyta</taxon>
        <taxon>Bryophyta</taxon>
        <taxon>Bryophytina</taxon>
        <taxon>Bryopsida</taxon>
        <taxon>Funariidae</taxon>
        <taxon>Funariales</taxon>
        <taxon>Funariaceae</taxon>
        <taxon>Physcomitrium</taxon>
    </lineage>
</organism>
<dbReference type="EnsemblPlants" id="Pp3c15_24139V3.1">
    <property type="protein sequence ID" value="PAC:32926825.CDS.1"/>
    <property type="gene ID" value="Pp3c15_24139"/>
</dbReference>
<dbReference type="AlphaFoldDB" id="A0A2K1JEG2"/>
<name>A0A2K1JEG2_PHYPA</name>
<keyword evidence="3" id="KW-1185">Reference proteome</keyword>
<protein>
    <submittedName>
        <fullName evidence="1 2">Uncharacterized protein</fullName>
    </submittedName>
</protein>
<sequence length="36" mass="4211">MNFSKLLSYHKQVVSSLMCHMQSEVEERIHPKQHGA</sequence>
<evidence type="ECO:0000313" key="1">
    <source>
        <dbReference type="EMBL" id="PNR39910.1"/>
    </source>
</evidence>
<proteinExistence type="predicted"/>
<gene>
    <name evidence="1" type="ORF">PHYPA_020190</name>
</gene>
<dbReference type="Gramene" id="Pp3c15_24139V3.1">
    <property type="protein sequence ID" value="PAC:32926825.CDS.1"/>
    <property type="gene ID" value="Pp3c15_24139"/>
</dbReference>
<evidence type="ECO:0000313" key="3">
    <source>
        <dbReference type="Proteomes" id="UP000006727"/>
    </source>
</evidence>
<evidence type="ECO:0000313" key="2">
    <source>
        <dbReference type="EnsemblPlants" id="PAC:32926825.CDS.1"/>
    </source>
</evidence>
<accession>A0A2K1JEG2</accession>
<reference evidence="2" key="3">
    <citation type="submission" date="2020-12" db="UniProtKB">
        <authorList>
            <consortium name="EnsemblPlants"/>
        </authorList>
    </citation>
    <scope>IDENTIFICATION</scope>
</reference>
<reference evidence="1 3" key="2">
    <citation type="journal article" date="2018" name="Plant J.">
        <title>The Physcomitrella patens chromosome-scale assembly reveals moss genome structure and evolution.</title>
        <authorList>
            <person name="Lang D."/>
            <person name="Ullrich K.K."/>
            <person name="Murat F."/>
            <person name="Fuchs J."/>
            <person name="Jenkins J."/>
            <person name="Haas F.B."/>
            <person name="Piednoel M."/>
            <person name="Gundlach H."/>
            <person name="Van Bel M."/>
            <person name="Meyberg R."/>
            <person name="Vives C."/>
            <person name="Morata J."/>
            <person name="Symeonidi A."/>
            <person name="Hiss M."/>
            <person name="Muchero W."/>
            <person name="Kamisugi Y."/>
            <person name="Saleh O."/>
            <person name="Blanc G."/>
            <person name="Decker E.L."/>
            <person name="van Gessel N."/>
            <person name="Grimwood J."/>
            <person name="Hayes R.D."/>
            <person name="Graham S.W."/>
            <person name="Gunter L.E."/>
            <person name="McDaniel S.F."/>
            <person name="Hoernstein S.N.W."/>
            <person name="Larsson A."/>
            <person name="Li F.W."/>
            <person name="Perroud P.F."/>
            <person name="Phillips J."/>
            <person name="Ranjan P."/>
            <person name="Rokshar D.S."/>
            <person name="Rothfels C.J."/>
            <person name="Schneider L."/>
            <person name="Shu S."/>
            <person name="Stevenson D.W."/>
            <person name="Thummler F."/>
            <person name="Tillich M."/>
            <person name="Villarreal Aguilar J.C."/>
            <person name="Widiez T."/>
            <person name="Wong G.K."/>
            <person name="Wymore A."/>
            <person name="Zhang Y."/>
            <person name="Zimmer A.D."/>
            <person name="Quatrano R.S."/>
            <person name="Mayer K.F.X."/>
            <person name="Goodstein D."/>
            <person name="Casacuberta J.M."/>
            <person name="Vandepoele K."/>
            <person name="Reski R."/>
            <person name="Cuming A.C."/>
            <person name="Tuskan G.A."/>
            <person name="Maumus F."/>
            <person name="Salse J."/>
            <person name="Schmutz J."/>
            <person name="Rensing S.A."/>
        </authorList>
    </citation>
    <scope>NUCLEOTIDE SEQUENCE [LARGE SCALE GENOMIC DNA]</scope>
    <source>
        <strain evidence="2 3">cv. Gransden 2004</strain>
    </source>
</reference>